<name>A0ABS8UPT6_DATST</name>
<reference evidence="2 3" key="1">
    <citation type="journal article" date="2021" name="BMC Genomics">
        <title>Datura genome reveals duplications of psychoactive alkaloid biosynthetic genes and high mutation rate following tissue culture.</title>
        <authorList>
            <person name="Rajewski A."/>
            <person name="Carter-House D."/>
            <person name="Stajich J."/>
            <person name="Litt A."/>
        </authorList>
    </citation>
    <scope>NUCLEOTIDE SEQUENCE [LARGE SCALE GENOMIC DNA]</scope>
    <source>
        <strain evidence="2">AR-01</strain>
    </source>
</reference>
<feature type="region of interest" description="Disordered" evidence="1">
    <location>
        <begin position="1"/>
        <end position="147"/>
    </location>
</feature>
<dbReference type="EMBL" id="JACEIK010002270">
    <property type="protein sequence ID" value="MCD9560119.1"/>
    <property type="molecule type" value="Genomic_DNA"/>
</dbReference>
<feature type="compositionally biased region" description="Polar residues" evidence="1">
    <location>
        <begin position="128"/>
        <end position="144"/>
    </location>
</feature>
<sequence length="164" mass="18164">LPPIPLSSQPSLPIAGHLQPNNTTKTHHFQPPRKLQTGAKPGLKTKPTPTGHRRTPLSLFPFTRTTSTPAFVLRLLRESKSHPQKRSRPPLRPQHPLPKAVAPTAGGTASQNHFLSRRLPSPSTSTSQNSHPLLSQKNPITLDNLSPPRFLFSRADVHRRRKAI</sequence>
<proteinExistence type="predicted"/>
<feature type="non-terminal residue" evidence="2">
    <location>
        <position position="1"/>
    </location>
</feature>
<keyword evidence="3" id="KW-1185">Reference proteome</keyword>
<feature type="compositionally biased region" description="Low complexity" evidence="1">
    <location>
        <begin position="1"/>
        <end position="14"/>
    </location>
</feature>
<evidence type="ECO:0000313" key="3">
    <source>
        <dbReference type="Proteomes" id="UP000823775"/>
    </source>
</evidence>
<evidence type="ECO:0000313" key="2">
    <source>
        <dbReference type="EMBL" id="MCD9560119.1"/>
    </source>
</evidence>
<organism evidence="2 3">
    <name type="scientific">Datura stramonium</name>
    <name type="common">Jimsonweed</name>
    <name type="synonym">Common thornapple</name>
    <dbReference type="NCBI Taxonomy" id="4076"/>
    <lineage>
        <taxon>Eukaryota</taxon>
        <taxon>Viridiplantae</taxon>
        <taxon>Streptophyta</taxon>
        <taxon>Embryophyta</taxon>
        <taxon>Tracheophyta</taxon>
        <taxon>Spermatophyta</taxon>
        <taxon>Magnoliopsida</taxon>
        <taxon>eudicotyledons</taxon>
        <taxon>Gunneridae</taxon>
        <taxon>Pentapetalae</taxon>
        <taxon>asterids</taxon>
        <taxon>lamiids</taxon>
        <taxon>Solanales</taxon>
        <taxon>Solanaceae</taxon>
        <taxon>Solanoideae</taxon>
        <taxon>Datureae</taxon>
        <taxon>Datura</taxon>
    </lineage>
</organism>
<comment type="caution">
    <text evidence="2">The sequence shown here is derived from an EMBL/GenBank/DDBJ whole genome shotgun (WGS) entry which is preliminary data.</text>
</comment>
<gene>
    <name evidence="2" type="ORF">HAX54_018593</name>
</gene>
<evidence type="ECO:0000256" key="1">
    <source>
        <dbReference type="SAM" id="MobiDB-lite"/>
    </source>
</evidence>
<accession>A0ABS8UPT6</accession>
<protein>
    <submittedName>
        <fullName evidence="2">Uncharacterized protein</fullName>
    </submittedName>
</protein>
<feature type="compositionally biased region" description="Low complexity" evidence="1">
    <location>
        <begin position="117"/>
        <end position="127"/>
    </location>
</feature>
<dbReference type="Proteomes" id="UP000823775">
    <property type="component" value="Unassembled WGS sequence"/>
</dbReference>